<comment type="caution">
    <text evidence="14">The sequence shown here is derived from an EMBL/GenBank/DDBJ whole genome shotgun (WGS) entry which is preliminary data.</text>
</comment>
<evidence type="ECO:0000256" key="6">
    <source>
        <dbReference type="ARBA" id="ARBA00022692"/>
    </source>
</evidence>
<dbReference type="GO" id="GO:0005886">
    <property type="term" value="C:plasma membrane"/>
    <property type="evidence" value="ECO:0007669"/>
    <property type="project" value="UniProtKB-SubCell"/>
</dbReference>
<dbReference type="InterPro" id="IPR003594">
    <property type="entry name" value="HATPase_dom"/>
</dbReference>
<keyword evidence="10 11" id="KW-0472">Membrane</keyword>
<dbReference type="SUPFAM" id="SSF55874">
    <property type="entry name" value="ATPase domain of HSP90 chaperone/DNA topoisomerase II/histidine kinase"/>
    <property type="match status" value="1"/>
</dbReference>
<dbReference type="PANTHER" id="PTHR45436">
    <property type="entry name" value="SENSOR HISTIDINE KINASE YKOH"/>
    <property type="match status" value="1"/>
</dbReference>
<evidence type="ECO:0000256" key="8">
    <source>
        <dbReference type="ARBA" id="ARBA00022989"/>
    </source>
</evidence>
<dbReference type="InterPro" id="IPR003661">
    <property type="entry name" value="HisK_dim/P_dom"/>
</dbReference>
<dbReference type="FunFam" id="1.10.287.130:FF:000001">
    <property type="entry name" value="Two-component sensor histidine kinase"/>
    <property type="match status" value="1"/>
</dbReference>
<dbReference type="PRINTS" id="PR00344">
    <property type="entry name" value="BCTRLSENSOR"/>
</dbReference>
<keyword evidence="9" id="KW-0902">Two-component regulatory system</keyword>
<dbReference type="SMART" id="SM00387">
    <property type="entry name" value="HATPase_c"/>
    <property type="match status" value="1"/>
</dbReference>
<accession>A0A3N4Z818</accession>
<dbReference type="SMART" id="SM00388">
    <property type="entry name" value="HisKA"/>
    <property type="match status" value="1"/>
</dbReference>
<keyword evidence="4" id="KW-0597">Phosphoprotein</keyword>
<dbReference type="SUPFAM" id="SSF158472">
    <property type="entry name" value="HAMP domain-like"/>
    <property type="match status" value="1"/>
</dbReference>
<feature type="domain" description="Histidine kinase" evidence="12">
    <location>
        <begin position="253"/>
        <end position="463"/>
    </location>
</feature>
<keyword evidence="6 11" id="KW-0812">Transmembrane</keyword>
<dbReference type="Pfam" id="PF00672">
    <property type="entry name" value="HAMP"/>
    <property type="match status" value="1"/>
</dbReference>
<name>A0A3N4Z818_9MICO</name>
<dbReference type="SMART" id="SM00304">
    <property type="entry name" value="HAMP"/>
    <property type="match status" value="1"/>
</dbReference>
<dbReference type="CDD" id="cd00082">
    <property type="entry name" value="HisKA"/>
    <property type="match status" value="1"/>
</dbReference>
<dbReference type="PROSITE" id="PS50109">
    <property type="entry name" value="HIS_KIN"/>
    <property type="match status" value="1"/>
</dbReference>
<keyword evidence="7 14" id="KW-0418">Kinase</keyword>
<keyword evidence="15" id="KW-1185">Reference proteome</keyword>
<organism evidence="14 15">
    <name type="scientific">Georgenia muralis</name>
    <dbReference type="NCBI Taxonomy" id="154117"/>
    <lineage>
        <taxon>Bacteria</taxon>
        <taxon>Bacillati</taxon>
        <taxon>Actinomycetota</taxon>
        <taxon>Actinomycetes</taxon>
        <taxon>Micrococcales</taxon>
        <taxon>Bogoriellaceae</taxon>
        <taxon>Georgenia</taxon>
    </lineage>
</organism>
<dbReference type="Gene3D" id="6.10.340.10">
    <property type="match status" value="1"/>
</dbReference>
<evidence type="ECO:0000256" key="11">
    <source>
        <dbReference type="SAM" id="Phobius"/>
    </source>
</evidence>
<evidence type="ECO:0000313" key="14">
    <source>
        <dbReference type="EMBL" id="RPF28026.1"/>
    </source>
</evidence>
<dbReference type="InterPro" id="IPR036890">
    <property type="entry name" value="HATPase_C_sf"/>
</dbReference>
<evidence type="ECO:0000256" key="1">
    <source>
        <dbReference type="ARBA" id="ARBA00000085"/>
    </source>
</evidence>
<dbReference type="EC" id="2.7.13.3" evidence="3"/>
<dbReference type="InterPro" id="IPR005467">
    <property type="entry name" value="His_kinase_dom"/>
</dbReference>
<evidence type="ECO:0000259" key="13">
    <source>
        <dbReference type="PROSITE" id="PS50885"/>
    </source>
</evidence>
<dbReference type="Gene3D" id="3.30.565.10">
    <property type="entry name" value="Histidine kinase-like ATPase, C-terminal domain"/>
    <property type="match status" value="1"/>
</dbReference>
<dbReference type="InterPro" id="IPR050428">
    <property type="entry name" value="TCS_sensor_his_kinase"/>
</dbReference>
<evidence type="ECO:0000313" key="15">
    <source>
        <dbReference type="Proteomes" id="UP000280726"/>
    </source>
</evidence>
<keyword evidence="5" id="KW-0808">Transferase</keyword>
<dbReference type="InterPro" id="IPR004358">
    <property type="entry name" value="Sig_transdc_His_kin-like_C"/>
</dbReference>
<dbReference type="EMBL" id="RKRA01000001">
    <property type="protein sequence ID" value="RPF28026.1"/>
    <property type="molecule type" value="Genomic_DNA"/>
</dbReference>
<comment type="subcellular location">
    <subcellularLocation>
        <location evidence="2">Cell membrane</location>
    </subcellularLocation>
</comment>
<dbReference type="CDD" id="cd06225">
    <property type="entry name" value="HAMP"/>
    <property type="match status" value="1"/>
</dbReference>
<dbReference type="PROSITE" id="PS50885">
    <property type="entry name" value="HAMP"/>
    <property type="match status" value="1"/>
</dbReference>
<evidence type="ECO:0000256" key="5">
    <source>
        <dbReference type="ARBA" id="ARBA00022679"/>
    </source>
</evidence>
<dbReference type="SUPFAM" id="SSF47384">
    <property type="entry name" value="Homodimeric domain of signal transducing histidine kinase"/>
    <property type="match status" value="1"/>
</dbReference>
<comment type="catalytic activity">
    <reaction evidence="1">
        <text>ATP + protein L-histidine = ADP + protein N-phospho-L-histidine.</text>
        <dbReference type="EC" id="2.7.13.3"/>
    </reaction>
</comment>
<reference evidence="14 15" key="1">
    <citation type="submission" date="2018-11" db="EMBL/GenBank/DDBJ databases">
        <title>Sequencing the genomes of 1000 actinobacteria strains.</title>
        <authorList>
            <person name="Klenk H.-P."/>
        </authorList>
    </citation>
    <scope>NUCLEOTIDE SEQUENCE [LARGE SCALE GENOMIC DNA]</scope>
    <source>
        <strain evidence="14 15">DSM 14418</strain>
    </source>
</reference>
<evidence type="ECO:0000256" key="7">
    <source>
        <dbReference type="ARBA" id="ARBA00022777"/>
    </source>
</evidence>
<gene>
    <name evidence="14" type="ORF">EDD32_2535</name>
</gene>
<dbReference type="CDD" id="cd00075">
    <property type="entry name" value="HATPase"/>
    <property type="match status" value="1"/>
</dbReference>
<dbReference type="Pfam" id="PF00512">
    <property type="entry name" value="HisKA"/>
    <property type="match status" value="1"/>
</dbReference>
<sequence>MPWWHRHLGVRARSTLAATLVVALALAAASAALVVLLQRSLVAGIDAAVTTRAEEIADLVPAAGLDRADPGAVEALTVAVAAASAQDSVVQVLAPDGRVMASSEDIDGEAALSPAHPAPGELVRQDRRTPVDDDRFRLVVTAADTDAGVYTVVVGQSLGAVEDSVQAVTALVAVGYPILLVVVGAATSWFVGRSLRPVEAIRAKVAGIGGRELTERVPVPAARDEVARLAVTMNQMLDRLEAAQRSQRQFVADASHELRSPIATLKAAAEIALAHPDQADADPASVAAGTLAETSRLERLVNDLLLLARADERGLHPDRHEVDLDDLLTAEATRLRATTALHVTSRIHAVRVLGDAHQLAQALRNLVDNAGRHATAEVGLTLTRDGAHAVIEVSDDGPGIPQADRERVFDRFVRLDDSRQRARGGSGLGLAIVREIATAHRGTVAVVDGPAGATLRLTLPVHPVDR</sequence>
<dbReference type="Gene3D" id="1.10.287.130">
    <property type="match status" value="1"/>
</dbReference>
<feature type="transmembrane region" description="Helical" evidence="11">
    <location>
        <begin position="167"/>
        <end position="192"/>
    </location>
</feature>
<keyword evidence="8 11" id="KW-1133">Transmembrane helix</keyword>
<dbReference type="GO" id="GO:0000155">
    <property type="term" value="F:phosphorelay sensor kinase activity"/>
    <property type="evidence" value="ECO:0007669"/>
    <property type="project" value="InterPro"/>
</dbReference>
<evidence type="ECO:0000256" key="4">
    <source>
        <dbReference type="ARBA" id="ARBA00022553"/>
    </source>
</evidence>
<evidence type="ECO:0000256" key="10">
    <source>
        <dbReference type="ARBA" id="ARBA00023136"/>
    </source>
</evidence>
<proteinExistence type="predicted"/>
<dbReference type="PANTHER" id="PTHR45436:SF5">
    <property type="entry name" value="SENSOR HISTIDINE KINASE TRCS"/>
    <property type="match status" value="1"/>
</dbReference>
<evidence type="ECO:0000256" key="2">
    <source>
        <dbReference type="ARBA" id="ARBA00004236"/>
    </source>
</evidence>
<feature type="domain" description="HAMP" evidence="13">
    <location>
        <begin position="192"/>
        <end position="245"/>
    </location>
</feature>
<dbReference type="Pfam" id="PF02518">
    <property type="entry name" value="HATPase_c"/>
    <property type="match status" value="1"/>
</dbReference>
<evidence type="ECO:0000256" key="9">
    <source>
        <dbReference type="ARBA" id="ARBA00023012"/>
    </source>
</evidence>
<evidence type="ECO:0000259" key="12">
    <source>
        <dbReference type="PROSITE" id="PS50109"/>
    </source>
</evidence>
<dbReference type="Proteomes" id="UP000280726">
    <property type="component" value="Unassembled WGS sequence"/>
</dbReference>
<dbReference type="AlphaFoldDB" id="A0A3N4Z818"/>
<protein>
    <recommendedName>
        <fullName evidence="3">histidine kinase</fullName>
        <ecNumber evidence="3">2.7.13.3</ecNumber>
    </recommendedName>
</protein>
<dbReference type="InterPro" id="IPR003660">
    <property type="entry name" value="HAMP_dom"/>
</dbReference>
<evidence type="ECO:0000256" key="3">
    <source>
        <dbReference type="ARBA" id="ARBA00012438"/>
    </source>
</evidence>
<dbReference type="InterPro" id="IPR036097">
    <property type="entry name" value="HisK_dim/P_sf"/>
</dbReference>